<comment type="caution">
    <text evidence="2">The sequence shown here is derived from an EMBL/GenBank/DDBJ whole genome shotgun (WGS) entry which is preliminary data.</text>
</comment>
<dbReference type="PROSITE" id="PS51832">
    <property type="entry name" value="HD_GYP"/>
    <property type="match status" value="1"/>
</dbReference>
<proteinExistence type="predicted"/>
<dbReference type="InterPro" id="IPR003018">
    <property type="entry name" value="GAF"/>
</dbReference>
<dbReference type="EMBL" id="LACI01000397">
    <property type="protein sequence ID" value="KJU86925.1"/>
    <property type="molecule type" value="Genomic_DNA"/>
</dbReference>
<organism evidence="2 3">
    <name type="scientific">Candidatus Magnetobacterium bavaricum</name>
    <dbReference type="NCBI Taxonomy" id="29290"/>
    <lineage>
        <taxon>Bacteria</taxon>
        <taxon>Pseudomonadati</taxon>
        <taxon>Nitrospirota</taxon>
        <taxon>Thermodesulfovibrionia</taxon>
        <taxon>Thermodesulfovibrionales</taxon>
        <taxon>Candidatus Magnetobacteriaceae</taxon>
        <taxon>Candidatus Magnetobacterium</taxon>
    </lineage>
</organism>
<keyword evidence="3" id="KW-1185">Reference proteome</keyword>
<dbReference type="InterPro" id="IPR029016">
    <property type="entry name" value="GAF-like_dom_sf"/>
</dbReference>
<dbReference type="SMART" id="SM00471">
    <property type="entry name" value="HDc"/>
    <property type="match status" value="1"/>
</dbReference>
<evidence type="ECO:0000313" key="3">
    <source>
        <dbReference type="Proteomes" id="UP000033423"/>
    </source>
</evidence>
<dbReference type="PANTHER" id="PTHR43155:SF2">
    <property type="entry name" value="CYCLIC DI-GMP PHOSPHODIESTERASE PA4108"/>
    <property type="match status" value="1"/>
</dbReference>
<keyword evidence="2" id="KW-0378">Hydrolase</keyword>
<dbReference type="Gene3D" id="3.30.450.40">
    <property type="match status" value="1"/>
</dbReference>
<gene>
    <name evidence="2" type="ORF">MBAV_000883</name>
</gene>
<dbReference type="AlphaFoldDB" id="A0A0F3GYH8"/>
<dbReference type="Gene3D" id="1.10.3210.10">
    <property type="entry name" value="Hypothetical protein af1432"/>
    <property type="match status" value="1"/>
</dbReference>
<dbReference type="CDD" id="cd00077">
    <property type="entry name" value="HDc"/>
    <property type="match status" value="1"/>
</dbReference>
<dbReference type="PANTHER" id="PTHR43155">
    <property type="entry name" value="CYCLIC DI-GMP PHOSPHODIESTERASE PA4108-RELATED"/>
    <property type="match status" value="1"/>
</dbReference>
<dbReference type="Proteomes" id="UP000033423">
    <property type="component" value="Unassembled WGS sequence"/>
</dbReference>
<protein>
    <submittedName>
        <fullName evidence="2">Response regulator receiver modulated metal dependent phosphohydrolase</fullName>
    </submittedName>
</protein>
<feature type="domain" description="HD-GYP" evidence="1">
    <location>
        <begin position="169"/>
        <end position="366"/>
    </location>
</feature>
<reference evidence="2 3" key="1">
    <citation type="submission" date="2015-02" db="EMBL/GenBank/DDBJ databases">
        <title>Single-cell genomics of uncultivated deep-branching MTB reveals a conserved set of magnetosome genes.</title>
        <authorList>
            <person name="Kolinko S."/>
            <person name="Richter M."/>
            <person name="Glockner F.O."/>
            <person name="Brachmann A."/>
            <person name="Schuler D."/>
        </authorList>
    </citation>
    <scope>NUCLEOTIDE SEQUENCE [LARGE SCALE GENOMIC DNA]</scope>
    <source>
        <strain evidence="2">TM-1</strain>
    </source>
</reference>
<dbReference type="GO" id="GO:0016787">
    <property type="term" value="F:hydrolase activity"/>
    <property type="evidence" value="ECO:0007669"/>
    <property type="project" value="UniProtKB-KW"/>
</dbReference>
<dbReference type="Pfam" id="PF01590">
    <property type="entry name" value="GAF"/>
    <property type="match status" value="1"/>
</dbReference>
<dbReference type="InterPro" id="IPR003607">
    <property type="entry name" value="HD/PDEase_dom"/>
</dbReference>
<evidence type="ECO:0000313" key="2">
    <source>
        <dbReference type="EMBL" id="KJU86925.1"/>
    </source>
</evidence>
<dbReference type="SUPFAM" id="SSF55781">
    <property type="entry name" value="GAF domain-like"/>
    <property type="match status" value="1"/>
</dbReference>
<dbReference type="InterPro" id="IPR037522">
    <property type="entry name" value="HD_GYP_dom"/>
</dbReference>
<dbReference type="SMART" id="SM00065">
    <property type="entry name" value="GAF"/>
    <property type="match status" value="1"/>
</dbReference>
<dbReference type="SUPFAM" id="SSF109604">
    <property type="entry name" value="HD-domain/PDEase-like"/>
    <property type="match status" value="1"/>
</dbReference>
<dbReference type="Pfam" id="PF13487">
    <property type="entry name" value="HD_5"/>
    <property type="match status" value="1"/>
</dbReference>
<name>A0A0F3GYH8_9BACT</name>
<sequence length="367" mass="41711">MSTEMEYDDKLDLLLRLGSEISRENDLGKLLGKFGDFSRDIVEAQRCSIFIHDAKRNELWTMFSHGVEEIRMAVNLGVAGYAANTREIQIVTDAYKDFRFSSTTDKKLSYVTNTILAVPLFDKKDNVIGVIEAINKKQGFFTNIDAELLLLLSQYVSTTLENVFLHNKLRDTNTKLISKLSTAAEFKDDESSKHTTRVALYSKILAEGYGLQKDETEVIKLVSPLHDAGNIGIPNSILKKPAQLTIEEFEIVKTHSIIGYNILKDEDNDILQIAATIARDHHERWDGTGYPNRTKGHNISIHGRMVAIADVFDALTSMRPHRAPWTIEKTIELLIAEKGKHFEPYLVDIFVSKLKEVKEIYTEYKEE</sequence>
<accession>A0A0F3GYH8</accession>
<evidence type="ECO:0000259" key="1">
    <source>
        <dbReference type="PROSITE" id="PS51832"/>
    </source>
</evidence>